<dbReference type="AlphaFoldDB" id="A0A4Y9XWU0"/>
<dbReference type="SUPFAM" id="SSF54001">
    <property type="entry name" value="Cysteine proteinases"/>
    <property type="match status" value="1"/>
</dbReference>
<dbReference type="OrthoDB" id="1924260at2759"/>
<dbReference type="InterPro" id="IPR017390">
    <property type="entry name" value="Ubiquitinyl_hydrolase_UCH37"/>
</dbReference>
<evidence type="ECO:0000256" key="12">
    <source>
        <dbReference type="SAM" id="MobiDB-lite"/>
    </source>
</evidence>
<dbReference type="GO" id="GO:0016579">
    <property type="term" value="P:protein deubiquitination"/>
    <property type="evidence" value="ECO:0007669"/>
    <property type="project" value="InterPro"/>
</dbReference>
<feature type="active site" description="Nucleophile" evidence="8 10">
    <location>
        <position position="136"/>
    </location>
</feature>
<dbReference type="EMBL" id="SEOQ01001049">
    <property type="protein sequence ID" value="TFY54252.1"/>
    <property type="molecule type" value="Genomic_DNA"/>
</dbReference>
<comment type="similarity">
    <text evidence="2 7 10 11">Belongs to the peptidase C12 family.</text>
</comment>
<feature type="site" description="Important for enzyme activity" evidence="9 10">
    <location>
        <position position="226"/>
    </location>
</feature>
<organism evidence="14 15">
    <name type="scientific">Dentipellis fragilis</name>
    <dbReference type="NCBI Taxonomy" id="205917"/>
    <lineage>
        <taxon>Eukaryota</taxon>
        <taxon>Fungi</taxon>
        <taxon>Dikarya</taxon>
        <taxon>Basidiomycota</taxon>
        <taxon>Agaricomycotina</taxon>
        <taxon>Agaricomycetes</taxon>
        <taxon>Russulales</taxon>
        <taxon>Hericiaceae</taxon>
        <taxon>Dentipellis</taxon>
    </lineage>
</organism>
<evidence type="ECO:0000256" key="1">
    <source>
        <dbReference type="ARBA" id="ARBA00000707"/>
    </source>
</evidence>
<dbReference type="Gene3D" id="3.40.532.10">
    <property type="entry name" value="Peptidase C12, ubiquitin carboxyl-terminal hydrolase"/>
    <property type="match status" value="1"/>
</dbReference>
<keyword evidence="6 7" id="KW-0788">Thiol protease</keyword>
<dbReference type="InterPro" id="IPR038765">
    <property type="entry name" value="Papain-like_cys_pep_sf"/>
</dbReference>
<feature type="region of interest" description="Disordered" evidence="12">
    <location>
        <begin position="346"/>
        <end position="371"/>
    </location>
</feature>
<proteinExistence type="inferred from homology"/>
<feature type="active site" description="Proton donor" evidence="8 10">
    <location>
        <position position="211"/>
    </location>
</feature>
<dbReference type="EC" id="3.4.19.12" evidence="7 11"/>
<feature type="site" description="Transition state stabilizer" evidence="10">
    <location>
        <position position="130"/>
    </location>
</feature>
<evidence type="ECO:0000313" key="15">
    <source>
        <dbReference type="Proteomes" id="UP000298327"/>
    </source>
</evidence>
<gene>
    <name evidence="14" type="ORF">EVG20_g9783</name>
</gene>
<evidence type="ECO:0000256" key="10">
    <source>
        <dbReference type="PROSITE-ProRule" id="PRU01393"/>
    </source>
</evidence>
<dbReference type="PROSITE" id="PS52048">
    <property type="entry name" value="UCH_DOMAIN"/>
    <property type="match status" value="1"/>
</dbReference>
<name>A0A4Y9XWU0_9AGAM</name>
<evidence type="ECO:0000259" key="13">
    <source>
        <dbReference type="PROSITE" id="PS52048"/>
    </source>
</evidence>
<accession>A0A4Y9XWU0</accession>
<reference evidence="14 15" key="1">
    <citation type="submission" date="2019-02" db="EMBL/GenBank/DDBJ databases">
        <title>Genome sequencing of the rare red list fungi Dentipellis fragilis.</title>
        <authorList>
            <person name="Buettner E."/>
            <person name="Kellner H."/>
        </authorList>
    </citation>
    <scope>NUCLEOTIDE SEQUENCE [LARGE SCALE GENOMIC DNA]</scope>
    <source>
        <strain evidence="14 15">DSM 105465</strain>
    </source>
</reference>
<comment type="catalytic activity">
    <reaction evidence="1 7 10 11">
        <text>Thiol-dependent hydrolysis of ester, thioester, amide, peptide and isopeptide bonds formed by the C-terminal Gly of ubiquitin (a 76-residue protein attached to proteins as an intracellular targeting signal).</text>
        <dbReference type="EC" id="3.4.19.12"/>
    </reaction>
</comment>
<dbReference type="InterPro" id="IPR041507">
    <property type="entry name" value="UCH_C"/>
</dbReference>
<evidence type="ECO:0000256" key="7">
    <source>
        <dbReference type="PIRNR" id="PIRNR038120"/>
    </source>
</evidence>
<dbReference type="PANTHER" id="PTHR10589:SF16">
    <property type="entry name" value="UBIQUITIN CARBOXYL-TERMINAL HYDROLASE ISOZYME L5"/>
    <property type="match status" value="1"/>
</dbReference>
<comment type="caution">
    <text evidence="14">The sequence shown here is derived from an EMBL/GenBank/DDBJ whole genome shotgun (WGS) entry which is preliminary data.</text>
</comment>
<keyword evidence="4 7" id="KW-0833">Ubl conjugation pathway</keyword>
<feature type="domain" description="UCH catalytic" evidence="13">
    <location>
        <begin position="55"/>
        <end position="274"/>
    </location>
</feature>
<dbReference type="GO" id="GO:0004843">
    <property type="term" value="F:cysteine-type deubiquitinase activity"/>
    <property type="evidence" value="ECO:0007669"/>
    <property type="project" value="UniProtKB-UniRule"/>
</dbReference>
<dbReference type="STRING" id="205917.A0A4Y9XWU0"/>
<sequence>MRVWNHVIWALNAHTGHFELRAFPTFSNSSSDFVKRNTQSHFPLSKMSGSDDSSGWQLTESDPSVFTELLKTLQVPLVVDDLYSLEPSVLSHLKPLHALIFLFKWLPGAGEPESTGGEYDADFPGFFANQVVNNACATLAVLNALGNIESLPMGQPLTDLISFTAGMDPQTRGMAVTSADWLREAHNALSPPSTISLDGLNLPKTSEDVYHFVVYLPFTGAVYELDGLKRAPIRHGPYEENGEGWTKRAREVIEARIATYPPGALEFSLLALHDDTLPRLEQQLAESEASGDQLTAAEVSQQIANEKSKRQRWAFENSLRRHNHFGLIHALLLALAKGGQLEAAAEGARSKMRQRIAERREKGEDAQMEED</sequence>
<dbReference type="PIRSF" id="PIRSF038120">
    <property type="entry name" value="Ubiquitinyl_hydrolase_UCH37"/>
    <property type="match status" value="1"/>
</dbReference>
<keyword evidence="3 7" id="KW-0645">Protease</keyword>
<evidence type="ECO:0000256" key="2">
    <source>
        <dbReference type="ARBA" id="ARBA00009326"/>
    </source>
</evidence>
<keyword evidence="5 7" id="KW-0378">Hydrolase</keyword>
<dbReference type="Proteomes" id="UP000298327">
    <property type="component" value="Unassembled WGS sequence"/>
</dbReference>
<evidence type="ECO:0000256" key="11">
    <source>
        <dbReference type="RuleBase" id="RU361215"/>
    </source>
</evidence>
<dbReference type="Pfam" id="PF18031">
    <property type="entry name" value="UCH_C"/>
    <property type="match status" value="1"/>
</dbReference>
<dbReference type="InterPro" id="IPR036959">
    <property type="entry name" value="Peptidase_C12_UCH_sf"/>
</dbReference>
<evidence type="ECO:0000256" key="5">
    <source>
        <dbReference type="ARBA" id="ARBA00022801"/>
    </source>
</evidence>
<feature type="compositionally biased region" description="Basic and acidic residues" evidence="12">
    <location>
        <begin position="355"/>
        <end position="365"/>
    </location>
</feature>
<evidence type="ECO:0000313" key="14">
    <source>
        <dbReference type="EMBL" id="TFY54252.1"/>
    </source>
</evidence>
<evidence type="ECO:0000256" key="8">
    <source>
        <dbReference type="PIRSR" id="PIRSR038120-1"/>
    </source>
</evidence>
<dbReference type="GO" id="GO:0006511">
    <property type="term" value="P:ubiquitin-dependent protein catabolic process"/>
    <property type="evidence" value="ECO:0007669"/>
    <property type="project" value="UniProtKB-UniRule"/>
</dbReference>
<evidence type="ECO:0000256" key="4">
    <source>
        <dbReference type="ARBA" id="ARBA00022786"/>
    </source>
</evidence>
<dbReference type="Pfam" id="PF01088">
    <property type="entry name" value="Peptidase_C12"/>
    <property type="match status" value="1"/>
</dbReference>
<evidence type="ECO:0000256" key="6">
    <source>
        <dbReference type="ARBA" id="ARBA00022807"/>
    </source>
</evidence>
<keyword evidence="15" id="KW-1185">Reference proteome</keyword>
<evidence type="ECO:0000256" key="3">
    <source>
        <dbReference type="ARBA" id="ARBA00022670"/>
    </source>
</evidence>
<protein>
    <recommendedName>
        <fullName evidence="7 11">Ubiquitin carboxyl-terminal hydrolase</fullName>
        <ecNumber evidence="7 11">3.4.19.12</ecNumber>
    </recommendedName>
</protein>
<dbReference type="GO" id="GO:0005737">
    <property type="term" value="C:cytoplasm"/>
    <property type="evidence" value="ECO:0007669"/>
    <property type="project" value="TreeGrafter"/>
</dbReference>
<evidence type="ECO:0000256" key="9">
    <source>
        <dbReference type="PIRSR" id="PIRSR038120-2"/>
    </source>
</evidence>
<dbReference type="InterPro" id="IPR001578">
    <property type="entry name" value="Peptidase_C12_UCH"/>
</dbReference>
<dbReference type="Gene3D" id="1.20.58.860">
    <property type="match status" value="1"/>
</dbReference>
<dbReference type="PANTHER" id="PTHR10589">
    <property type="entry name" value="UBIQUITIN CARBOXYL-TERMINAL HYDROLASE"/>
    <property type="match status" value="1"/>
</dbReference>
<dbReference type="PRINTS" id="PR00707">
    <property type="entry name" value="UBCTHYDRLASE"/>
</dbReference>